<dbReference type="InterPro" id="IPR026444">
    <property type="entry name" value="Secre_tail"/>
</dbReference>
<dbReference type="PANTHER" id="PTHR24273">
    <property type="entry name" value="FI04643P-RELATED"/>
    <property type="match status" value="1"/>
</dbReference>
<comment type="caution">
    <text evidence="4">The sequence shown here is derived from an EMBL/GenBank/DDBJ whole genome shotgun (WGS) entry which is preliminary data.</text>
</comment>
<dbReference type="NCBIfam" id="TIGR04183">
    <property type="entry name" value="Por_Secre_tail"/>
    <property type="match status" value="1"/>
</dbReference>
<gene>
    <name evidence="4" type="ORF">DHV22_03345</name>
</gene>
<evidence type="ECO:0000256" key="1">
    <source>
        <dbReference type="ARBA" id="ARBA00022729"/>
    </source>
</evidence>
<dbReference type="AlphaFoldDB" id="A0A3D6BPA1"/>
<dbReference type="InterPro" id="IPR013783">
    <property type="entry name" value="Ig-like_fold"/>
</dbReference>
<dbReference type="Proteomes" id="UP000263268">
    <property type="component" value="Unassembled WGS sequence"/>
</dbReference>
<dbReference type="InterPro" id="IPR003410">
    <property type="entry name" value="HYR_dom"/>
</dbReference>
<dbReference type="Pfam" id="PF02494">
    <property type="entry name" value="HYR"/>
    <property type="match status" value="1"/>
</dbReference>
<evidence type="ECO:0000259" key="3">
    <source>
        <dbReference type="PROSITE" id="PS50825"/>
    </source>
</evidence>
<feature type="non-terminal residue" evidence="4">
    <location>
        <position position="1"/>
    </location>
</feature>
<dbReference type="PANTHER" id="PTHR24273:SF32">
    <property type="entry name" value="HYALIN"/>
    <property type="match status" value="1"/>
</dbReference>
<sequence length="807" mass="84315">RGYTNVALDDTASFDFTGSAIVDWVSGALVGGGTLTNNSIINIVINNVFINDASALINNSDIRFTNTGDIYIAVDAELNNTTTGTISFLANGGNFLESGNGNNLLTNDGLIIVDLPSANDQVYIYTEFQNNDGTIQVNNGILNFSHSILEAQVLTDGTYNVASTGTLDFDSAITLTGSLSGTLDGTLNWRGYTNVASGDTASFDFTGNATIDWTSGALVGGGTLINNSTIDVLVGNVFIQEISLLTNNSLIQFTGTGNIYIGEDSELRNSTIGLVDFQANGSGISPSGNGINLLNNQGLVKNTSGGNVTISAETENSGTIEATSGVMSISTSLNNQIGGRLSGVGTINLPSIANLTNDGNVSPGLSPGTLTLSGNYLSSSNSVLEMELNGFTPDTQHDVLAISGTNVIFEGMVDVTLGFQPSIGDTFTIATVSGTIATGNLVSPIYAEYDCLQYTFDVSYPNNDSVLLTVSDEADVHNPVVITQDITLTLDATGNASITTNDIDNGSTDNCGIDTMSLDMATFTCNNLGANTVTLTVTDVNGNVANNTAIVTVVDNILPLVVTQDLTVQLDALGNASITAAQVDNGSSDNCSIASLDLDVTDFTCANLGANTVTLTITDQSGNSASASATVTVEDNIAPTINCPSGITVESNGDFTLPDYYLDGLVTVDDNCGISSVVQTPSAGSILPDGYYDIDFIVTDIFGNSKSCMFQIKVEDLTLNVNAFELTESHIVLYPNPATNMVTLKNNSHVNLKSATIIDVKGSVIQKINLEAMGLKQTISLQDYASGVYFVKIYSETSSIVKRLIKQ</sequence>
<dbReference type="SUPFAM" id="SSF49299">
    <property type="entry name" value="PKD domain"/>
    <property type="match status" value="1"/>
</dbReference>
<evidence type="ECO:0000313" key="4">
    <source>
        <dbReference type="EMBL" id="HCY80694.1"/>
    </source>
</evidence>
<proteinExistence type="predicted"/>
<keyword evidence="1" id="KW-0732">Signal</keyword>
<accession>A0A3D6BPA1</accession>
<dbReference type="EMBL" id="DPRK01000055">
    <property type="protein sequence ID" value="HCY80694.1"/>
    <property type="molecule type" value="Genomic_DNA"/>
</dbReference>
<protein>
    <recommendedName>
        <fullName evidence="3">HYR domain-containing protein</fullName>
    </recommendedName>
</protein>
<evidence type="ECO:0000313" key="5">
    <source>
        <dbReference type="Proteomes" id="UP000263268"/>
    </source>
</evidence>
<dbReference type="PROSITE" id="PS50825">
    <property type="entry name" value="HYR"/>
    <property type="match status" value="1"/>
</dbReference>
<keyword evidence="2" id="KW-0677">Repeat</keyword>
<evidence type="ECO:0000256" key="2">
    <source>
        <dbReference type="ARBA" id="ARBA00022737"/>
    </source>
</evidence>
<dbReference type="Gene3D" id="2.60.40.10">
    <property type="entry name" value="Immunoglobulins"/>
    <property type="match status" value="1"/>
</dbReference>
<organism evidence="4 5">
    <name type="scientific">Xanthomarina gelatinilytica</name>
    <dbReference type="NCBI Taxonomy" id="1137281"/>
    <lineage>
        <taxon>Bacteria</taxon>
        <taxon>Pseudomonadati</taxon>
        <taxon>Bacteroidota</taxon>
        <taxon>Flavobacteriia</taxon>
        <taxon>Flavobacteriales</taxon>
        <taxon>Flavobacteriaceae</taxon>
        <taxon>Xanthomarina</taxon>
    </lineage>
</organism>
<dbReference type="InterPro" id="IPR035986">
    <property type="entry name" value="PKD_dom_sf"/>
</dbReference>
<reference evidence="4 5" key="1">
    <citation type="journal article" date="2018" name="Nat. Biotechnol.">
        <title>A standardized bacterial taxonomy based on genome phylogeny substantially revises the tree of life.</title>
        <authorList>
            <person name="Parks D.H."/>
            <person name="Chuvochina M."/>
            <person name="Waite D.W."/>
            <person name="Rinke C."/>
            <person name="Skarshewski A."/>
            <person name="Chaumeil P.A."/>
            <person name="Hugenholtz P."/>
        </authorList>
    </citation>
    <scope>NUCLEOTIDE SEQUENCE [LARGE SCALE GENOMIC DNA]</scope>
    <source>
        <strain evidence="4">UBA10227</strain>
    </source>
</reference>
<feature type="domain" description="HYR" evidence="3">
    <location>
        <begin position="634"/>
        <end position="716"/>
    </location>
</feature>
<name>A0A3D6BPA1_9FLAO</name>
<dbReference type="Pfam" id="PF18962">
    <property type="entry name" value="Por_Secre_tail"/>
    <property type="match status" value="1"/>
</dbReference>